<dbReference type="CDD" id="cd00914">
    <property type="entry name" value="PCD_DCoH_subfamily_b"/>
    <property type="match status" value="1"/>
</dbReference>
<evidence type="ECO:0000313" key="6">
    <source>
        <dbReference type="Proteomes" id="UP000198885"/>
    </source>
</evidence>
<dbReference type="PANTHER" id="PTHR12599:SF0">
    <property type="entry name" value="PTERIN-4-ALPHA-CARBINOLAMINE DEHYDRATASE"/>
    <property type="match status" value="1"/>
</dbReference>
<evidence type="ECO:0000256" key="4">
    <source>
        <dbReference type="HAMAP-Rule" id="MF_00434"/>
    </source>
</evidence>
<organism evidence="5 6">
    <name type="scientific">Tranquillimonas rosea</name>
    <dbReference type="NCBI Taxonomy" id="641238"/>
    <lineage>
        <taxon>Bacteria</taxon>
        <taxon>Pseudomonadati</taxon>
        <taxon>Pseudomonadota</taxon>
        <taxon>Alphaproteobacteria</taxon>
        <taxon>Rhodobacterales</taxon>
        <taxon>Roseobacteraceae</taxon>
        <taxon>Tranquillimonas</taxon>
    </lineage>
</organism>
<sequence length="97" mass="10972">MTEKLSDAERDGELKELLSNGWSMVEDRDAIAKTFEFKNFVEAFGFMSRCALHAEKLDHHPEWFNVFKTVKVTLSTHDVGGLSPLDVKLAKKMDALA</sequence>
<dbReference type="PANTHER" id="PTHR12599">
    <property type="entry name" value="PTERIN-4-ALPHA-CARBINOLAMINE DEHYDRATASE"/>
    <property type="match status" value="1"/>
</dbReference>
<evidence type="ECO:0000256" key="2">
    <source>
        <dbReference type="ARBA" id="ARBA00006472"/>
    </source>
</evidence>
<dbReference type="AlphaFoldDB" id="A0A1H9W4S9"/>
<dbReference type="GO" id="GO:0008124">
    <property type="term" value="F:4-alpha-hydroxytetrahydrobiopterin dehydratase activity"/>
    <property type="evidence" value="ECO:0007669"/>
    <property type="project" value="UniProtKB-UniRule"/>
</dbReference>
<dbReference type="EC" id="4.2.1.96" evidence="4"/>
<dbReference type="STRING" id="641238.SAMN04490244_10977"/>
<evidence type="ECO:0000256" key="3">
    <source>
        <dbReference type="ARBA" id="ARBA00023239"/>
    </source>
</evidence>
<dbReference type="HAMAP" id="MF_00434">
    <property type="entry name" value="Pterin_4_alpha"/>
    <property type="match status" value="1"/>
</dbReference>
<dbReference type="RefSeq" id="WP_092695045.1">
    <property type="nucleotide sequence ID" value="NZ_CBDDGO010000004.1"/>
</dbReference>
<dbReference type="OrthoDB" id="9794987at2"/>
<keyword evidence="3 4" id="KW-0456">Lyase</keyword>
<dbReference type="Pfam" id="PF01329">
    <property type="entry name" value="Pterin_4a"/>
    <property type="match status" value="1"/>
</dbReference>
<evidence type="ECO:0000256" key="1">
    <source>
        <dbReference type="ARBA" id="ARBA00001554"/>
    </source>
</evidence>
<gene>
    <name evidence="5" type="ORF">SAMN04490244_10977</name>
</gene>
<evidence type="ECO:0000313" key="5">
    <source>
        <dbReference type="EMBL" id="SES28697.1"/>
    </source>
</evidence>
<dbReference type="InterPro" id="IPR001533">
    <property type="entry name" value="Pterin_deHydtase"/>
</dbReference>
<accession>A0A1H9W4S9</accession>
<dbReference type="SUPFAM" id="SSF55248">
    <property type="entry name" value="PCD-like"/>
    <property type="match status" value="1"/>
</dbReference>
<dbReference type="EMBL" id="FOGU01000009">
    <property type="protein sequence ID" value="SES28697.1"/>
    <property type="molecule type" value="Genomic_DNA"/>
</dbReference>
<proteinExistence type="inferred from homology"/>
<name>A0A1H9W4S9_9RHOB</name>
<keyword evidence="6" id="KW-1185">Reference proteome</keyword>
<reference evidence="5 6" key="1">
    <citation type="submission" date="2016-10" db="EMBL/GenBank/DDBJ databases">
        <authorList>
            <person name="de Groot N.N."/>
        </authorList>
    </citation>
    <scope>NUCLEOTIDE SEQUENCE [LARGE SCALE GENOMIC DNA]</scope>
    <source>
        <strain evidence="5 6">DSM 23042</strain>
    </source>
</reference>
<protein>
    <recommendedName>
        <fullName evidence="4">Putative pterin-4-alpha-carbinolamine dehydratase</fullName>
        <shortName evidence="4">PHS</shortName>
        <ecNumber evidence="4">4.2.1.96</ecNumber>
    </recommendedName>
    <alternativeName>
        <fullName evidence="4">4-alpha-hydroxy-tetrahydropterin dehydratase</fullName>
    </alternativeName>
    <alternativeName>
        <fullName evidence="4">Pterin carbinolamine dehydratase</fullName>
        <shortName evidence="4">PCD</shortName>
    </alternativeName>
</protein>
<dbReference type="Gene3D" id="3.30.1360.20">
    <property type="entry name" value="Transcriptional coactivator/pterin dehydratase"/>
    <property type="match status" value="1"/>
</dbReference>
<dbReference type="NCBIfam" id="NF002018">
    <property type="entry name" value="PRK00823.1-3"/>
    <property type="match status" value="1"/>
</dbReference>
<dbReference type="GO" id="GO:0006729">
    <property type="term" value="P:tetrahydrobiopterin biosynthetic process"/>
    <property type="evidence" value="ECO:0007669"/>
    <property type="project" value="InterPro"/>
</dbReference>
<dbReference type="InterPro" id="IPR036428">
    <property type="entry name" value="PCD_sf"/>
</dbReference>
<comment type="catalytic activity">
    <reaction evidence="1 4">
        <text>(4aS,6R)-4a-hydroxy-L-erythro-5,6,7,8-tetrahydrobiopterin = (6R)-L-erythro-6,7-dihydrobiopterin + H2O</text>
        <dbReference type="Rhea" id="RHEA:11920"/>
        <dbReference type="ChEBI" id="CHEBI:15377"/>
        <dbReference type="ChEBI" id="CHEBI:15642"/>
        <dbReference type="ChEBI" id="CHEBI:43120"/>
        <dbReference type="EC" id="4.2.1.96"/>
    </reaction>
</comment>
<comment type="similarity">
    <text evidence="2 4">Belongs to the pterin-4-alpha-carbinolamine dehydratase family.</text>
</comment>
<dbReference type="Proteomes" id="UP000198885">
    <property type="component" value="Unassembled WGS sequence"/>
</dbReference>